<organism evidence="2">
    <name type="scientific">Aegilops tauschii</name>
    <name type="common">Tausch's goatgrass</name>
    <name type="synonym">Aegilops squarrosa</name>
    <dbReference type="NCBI Taxonomy" id="37682"/>
    <lineage>
        <taxon>Eukaryota</taxon>
        <taxon>Viridiplantae</taxon>
        <taxon>Streptophyta</taxon>
        <taxon>Embryophyta</taxon>
        <taxon>Tracheophyta</taxon>
        <taxon>Spermatophyta</taxon>
        <taxon>Magnoliopsida</taxon>
        <taxon>Liliopsida</taxon>
        <taxon>Poales</taxon>
        <taxon>Poaceae</taxon>
        <taxon>BOP clade</taxon>
        <taxon>Pooideae</taxon>
        <taxon>Triticodae</taxon>
        <taxon>Triticeae</taxon>
        <taxon>Triticinae</taxon>
        <taxon>Aegilops</taxon>
    </lineage>
</organism>
<protein>
    <recommendedName>
        <fullName evidence="3">Myb-like domain-containing protein</fullName>
    </recommendedName>
</protein>
<dbReference type="PANTHER" id="PTHR14000:SF9">
    <property type="entry name" value="OS04G0673000 PROTEIN"/>
    <property type="match status" value="1"/>
</dbReference>
<feature type="compositionally biased region" description="Low complexity" evidence="1">
    <location>
        <begin position="67"/>
        <end position="81"/>
    </location>
</feature>
<dbReference type="Pfam" id="PF12579">
    <property type="entry name" value="DUF3755"/>
    <property type="match status" value="1"/>
</dbReference>
<reference evidence="2" key="1">
    <citation type="submission" date="2015-06" db="UniProtKB">
        <authorList>
            <consortium name="EnsemblPlants"/>
        </authorList>
    </citation>
    <scope>IDENTIFICATION</scope>
</reference>
<proteinExistence type="predicted"/>
<evidence type="ECO:0000313" key="2">
    <source>
        <dbReference type="EnsemblPlants" id="EMT29197"/>
    </source>
</evidence>
<name>M8CNW1_AEGTA</name>
<dbReference type="PANTHER" id="PTHR14000">
    <property type="entry name" value="FINGER CCCH DOMAIN PROTEIN, PUTATIVE (DUF3755)-RELATED"/>
    <property type="match status" value="1"/>
</dbReference>
<feature type="region of interest" description="Disordered" evidence="1">
    <location>
        <begin position="59"/>
        <end position="87"/>
    </location>
</feature>
<accession>M8CNW1</accession>
<evidence type="ECO:0008006" key="3">
    <source>
        <dbReference type="Google" id="ProtNLM"/>
    </source>
</evidence>
<dbReference type="AlphaFoldDB" id="M8CNW1"/>
<evidence type="ECO:0000256" key="1">
    <source>
        <dbReference type="SAM" id="MobiDB-lite"/>
    </source>
</evidence>
<dbReference type="EnsemblPlants" id="EMT29197">
    <property type="protein sequence ID" value="EMT29197"/>
    <property type="gene ID" value="F775_26590"/>
</dbReference>
<dbReference type="InterPro" id="IPR022228">
    <property type="entry name" value="DUF3755"/>
</dbReference>
<sequence>MAADSSMGFHQGIAAAASVYNHHHHHHPNNMLSFQSSTSDVTMGGSTAGMGLVSMSGGPSSTAGLYHSSPNNHSSSNSNNNGGVFGNVPVVLQSRSAPGGASRGGGGTTASKYKFVTGSPSEWSDRELNILNEGLTRYAREPNIMRYIKIAAMLPNRTIRDVALRCWWAAGKDRRKKPEGFFTGKKMRDMKDKMFASAPMANFHMAPTNNLTPFSISMENPNQQCQVPKEAPVVDSATQQLLEENNQLLNQIAANIETFKYPKCQSGSTWCPPTGFTSYTVKFSWLFVFTTSPSTKKLNMIILLTGENMDLFLRTNSNIKTILSRMSETPGIMGQMPPLQELAHEDKLNSLLQVDRMLKLGKACLEGADSAVLQVALCNAVLSTQNVKKRYTLLNVCPWMKQLTASDSV</sequence>